<organism evidence="2 3">
    <name type="scientific">Candidatus Nitrospira neomarina</name>
    <dbReference type="NCBI Taxonomy" id="3020899"/>
    <lineage>
        <taxon>Bacteria</taxon>
        <taxon>Pseudomonadati</taxon>
        <taxon>Nitrospirota</taxon>
        <taxon>Nitrospiria</taxon>
        <taxon>Nitrospirales</taxon>
        <taxon>Nitrospiraceae</taxon>
        <taxon>Nitrospira</taxon>
    </lineage>
</organism>
<dbReference type="KEGG" id="nneo:PQG83_09580"/>
<gene>
    <name evidence="2" type="ORF">PQG83_09580</name>
</gene>
<dbReference type="Pfam" id="PF13692">
    <property type="entry name" value="Glyco_trans_1_4"/>
    <property type="match status" value="1"/>
</dbReference>
<keyword evidence="3" id="KW-1185">Reference proteome</keyword>
<dbReference type="AlphaFoldDB" id="A0AA96JXK1"/>
<name>A0AA96JXK1_9BACT</name>
<reference evidence="2 3" key="1">
    <citation type="submission" date="2023-01" db="EMBL/GenBank/DDBJ databases">
        <title>Cultivation and genomic characterization of new, ubiquitous marine nitrite-oxidizing bacteria from the Nitrospirales.</title>
        <authorList>
            <person name="Mueller A.J."/>
            <person name="Daebeler A."/>
            <person name="Herbold C.W."/>
            <person name="Kirkegaard R.H."/>
            <person name="Daims H."/>
        </authorList>
    </citation>
    <scope>NUCLEOTIDE SEQUENCE [LARGE SCALE GENOMIC DNA]</scope>
    <source>
        <strain evidence="2 3">DK</strain>
    </source>
</reference>
<dbReference type="PANTHER" id="PTHR12526:SF630">
    <property type="entry name" value="GLYCOSYLTRANSFERASE"/>
    <property type="match status" value="1"/>
</dbReference>
<dbReference type="GO" id="GO:0016757">
    <property type="term" value="F:glycosyltransferase activity"/>
    <property type="evidence" value="ECO:0007669"/>
    <property type="project" value="UniProtKB-ARBA"/>
</dbReference>
<proteinExistence type="predicted"/>
<evidence type="ECO:0000259" key="1">
    <source>
        <dbReference type="Pfam" id="PF13439"/>
    </source>
</evidence>
<dbReference type="Proteomes" id="UP001302494">
    <property type="component" value="Chromosome"/>
</dbReference>
<accession>A0AA96JXK1</accession>
<evidence type="ECO:0000313" key="3">
    <source>
        <dbReference type="Proteomes" id="UP001302494"/>
    </source>
</evidence>
<protein>
    <submittedName>
        <fullName evidence="2">TIGR03088 family PEP-CTERM/XrtA system glycosyltransferase</fullName>
    </submittedName>
</protein>
<sequence>MKIPSPPPIHIMHVVTSFDKGGLENGVVNLINRLDCERFRHSLCCIQRSGNFIGHVQRRDVKVFELNKTPGLDWHLPGKLFQLFQANPVDVVHTRNWGTIDAILPAKMAGVPIVVHGEHGRDMTDPDGRRIIRRWTRRLIGWFVDQFVAVSQDLGSWLVKSVGIPEGKVVAIPNGVDVKRFSLWKRGAERHQQDAVITIGTVGRFDPVKDQELLIRAFADLVHGGQSVHLLLVGYGPCQHNLEALVEKLQLNTHVHFAGQQSDIPTWLSRMDVFVLPSLREGLSNTILEAMASGLPVIATRVGGNPELVIDGVTGFLIPTGDVNALRNALATYVGDPALLLKHGLAGRDVVEREFNLDRMVSDYDQLYTKLLATKTKVKRVSL</sequence>
<evidence type="ECO:0000313" key="2">
    <source>
        <dbReference type="EMBL" id="WNM63987.1"/>
    </source>
</evidence>
<dbReference type="PANTHER" id="PTHR12526">
    <property type="entry name" value="GLYCOSYLTRANSFERASE"/>
    <property type="match status" value="1"/>
</dbReference>
<dbReference type="EMBL" id="CP116968">
    <property type="protein sequence ID" value="WNM63987.1"/>
    <property type="molecule type" value="Genomic_DNA"/>
</dbReference>
<dbReference type="InterPro" id="IPR017522">
    <property type="entry name" value="Sugar_tfrase_PEP-CTERM_Stp2"/>
</dbReference>
<dbReference type="InterPro" id="IPR028098">
    <property type="entry name" value="Glyco_trans_4-like_N"/>
</dbReference>
<dbReference type="SUPFAM" id="SSF53756">
    <property type="entry name" value="UDP-Glycosyltransferase/glycogen phosphorylase"/>
    <property type="match status" value="1"/>
</dbReference>
<dbReference type="NCBIfam" id="TIGR03088">
    <property type="entry name" value="stp2"/>
    <property type="match status" value="1"/>
</dbReference>
<dbReference type="RefSeq" id="WP_312748829.1">
    <property type="nucleotide sequence ID" value="NZ_CP116968.1"/>
</dbReference>
<dbReference type="Gene3D" id="3.40.50.2000">
    <property type="entry name" value="Glycogen Phosphorylase B"/>
    <property type="match status" value="2"/>
</dbReference>
<feature type="domain" description="Glycosyltransferase subfamily 4-like N-terminal" evidence="1">
    <location>
        <begin position="21"/>
        <end position="180"/>
    </location>
</feature>
<dbReference type="Pfam" id="PF13439">
    <property type="entry name" value="Glyco_transf_4"/>
    <property type="match status" value="1"/>
</dbReference>